<keyword evidence="2" id="KW-1185">Reference proteome</keyword>
<accession>A0ABY6IZ69</accession>
<evidence type="ECO:0000313" key="1">
    <source>
        <dbReference type="EMBL" id="UYQ92476.1"/>
    </source>
</evidence>
<protein>
    <submittedName>
        <fullName evidence="1">Gliding motility protein GldC</fullName>
    </submittedName>
</protein>
<dbReference type="NCBIfam" id="TIGR03515">
    <property type="entry name" value="GldC"/>
    <property type="match status" value="1"/>
</dbReference>
<sequence length="116" mass="13809">MSKTSTIQIHVGLDDQKVPEKIEWDATDNTAERMNKAKAMMLAFWDGEEKTALRIDLWTKQMMVDEMADFFFQTFMTMADTFQRATPYHDMSNDLRAFAQSFYKKFEEKLKEEEKR</sequence>
<reference evidence="1" key="1">
    <citation type="submission" date="2022-10" db="EMBL/GenBank/DDBJ databases">
        <title>Chitinophaga sp. nov., isolated from soil.</title>
        <authorList>
            <person name="Jeon C.O."/>
        </authorList>
    </citation>
    <scope>NUCLEOTIDE SEQUENCE</scope>
    <source>
        <strain evidence="1">R8</strain>
    </source>
</reference>
<gene>
    <name evidence="1" type="primary">gldC</name>
    <name evidence="1" type="ORF">MKQ68_20545</name>
</gene>
<organism evidence="1 2">
    <name type="scientific">Chitinophaga horti</name>
    <dbReference type="NCBI Taxonomy" id="2920382"/>
    <lineage>
        <taxon>Bacteria</taxon>
        <taxon>Pseudomonadati</taxon>
        <taxon>Bacteroidota</taxon>
        <taxon>Chitinophagia</taxon>
        <taxon>Chitinophagales</taxon>
        <taxon>Chitinophagaceae</taxon>
        <taxon>Chitinophaga</taxon>
    </lineage>
</organism>
<dbReference type="RefSeq" id="WP_264280731.1">
    <property type="nucleotide sequence ID" value="NZ_CP107006.1"/>
</dbReference>
<name>A0ABY6IZ69_9BACT</name>
<proteinExistence type="predicted"/>
<dbReference type="Pfam" id="PF19937">
    <property type="entry name" value="GldC-like"/>
    <property type="match status" value="1"/>
</dbReference>
<dbReference type="InterPro" id="IPR019854">
    <property type="entry name" value="Motility-assoc_prot_GldC"/>
</dbReference>
<dbReference type="EMBL" id="CP107006">
    <property type="protein sequence ID" value="UYQ92476.1"/>
    <property type="molecule type" value="Genomic_DNA"/>
</dbReference>
<evidence type="ECO:0000313" key="2">
    <source>
        <dbReference type="Proteomes" id="UP001162741"/>
    </source>
</evidence>
<dbReference type="Proteomes" id="UP001162741">
    <property type="component" value="Chromosome"/>
</dbReference>